<dbReference type="OrthoDB" id="4062651at2759"/>
<dbReference type="GO" id="GO:0005776">
    <property type="term" value="C:autophagosome"/>
    <property type="evidence" value="ECO:0007669"/>
    <property type="project" value="TreeGrafter"/>
</dbReference>
<dbReference type="InterPro" id="IPR045269">
    <property type="entry name" value="Atg1-like"/>
</dbReference>
<name>A0A5J4WB38_9EUKA</name>
<feature type="non-terminal residue" evidence="8">
    <location>
        <position position="210"/>
    </location>
</feature>
<dbReference type="GO" id="GO:0000045">
    <property type="term" value="P:autophagosome assembly"/>
    <property type="evidence" value="ECO:0007669"/>
    <property type="project" value="TreeGrafter"/>
</dbReference>
<dbReference type="EMBL" id="SNRW01002687">
    <property type="protein sequence ID" value="KAA6392020.1"/>
    <property type="molecule type" value="Genomic_DNA"/>
</dbReference>
<evidence type="ECO:0000256" key="2">
    <source>
        <dbReference type="ARBA" id="ARBA00022741"/>
    </source>
</evidence>
<dbReference type="InterPro" id="IPR000719">
    <property type="entry name" value="Prot_kinase_dom"/>
</dbReference>
<accession>A0A5J4WB38</accession>
<dbReference type="GO" id="GO:0000407">
    <property type="term" value="C:phagophore assembly site"/>
    <property type="evidence" value="ECO:0007669"/>
    <property type="project" value="TreeGrafter"/>
</dbReference>
<dbReference type="AlphaFoldDB" id="A0A5J4WB38"/>
<dbReference type="SMART" id="SM00220">
    <property type="entry name" value="S_TKc"/>
    <property type="match status" value="1"/>
</dbReference>
<keyword evidence="1" id="KW-0808">Transferase</keyword>
<evidence type="ECO:0000256" key="1">
    <source>
        <dbReference type="ARBA" id="ARBA00022679"/>
    </source>
</evidence>
<dbReference type="Gene3D" id="1.10.510.10">
    <property type="entry name" value="Transferase(Phosphotransferase) domain 1"/>
    <property type="match status" value="1"/>
</dbReference>
<comment type="similarity">
    <text evidence="6">Belongs to the protein kinase superfamily.</text>
</comment>
<dbReference type="InterPro" id="IPR017441">
    <property type="entry name" value="Protein_kinase_ATP_BS"/>
</dbReference>
<organism evidence="8 9">
    <name type="scientific">Streblomastix strix</name>
    <dbReference type="NCBI Taxonomy" id="222440"/>
    <lineage>
        <taxon>Eukaryota</taxon>
        <taxon>Metamonada</taxon>
        <taxon>Preaxostyla</taxon>
        <taxon>Oxymonadida</taxon>
        <taxon>Streblomastigidae</taxon>
        <taxon>Streblomastix</taxon>
    </lineage>
</organism>
<keyword evidence="4 5" id="KW-0067">ATP-binding</keyword>
<dbReference type="GO" id="GO:0005829">
    <property type="term" value="C:cytosol"/>
    <property type="evidence" value="ECO:0007669"/>
    <property type="project" value="TreeGrafter"/>
</dbReference>
<dbReference type="PROSITE" id="PS00108">
    <property type="entry name" value="PROTEIN_KINASE_ST"/>
    <property type="match status" value="1"/>
</dbReference>
<protein>
    <submittedName>
        <fullName evidence="8">Putative AGC family protein kinase</fullName>
    </submittedName>
</protein>
<sequence length="210" mass="24165">MIGCFPFNTSWKKSDFYRKERLGKGGFGAVWLMEEKSTSLLVAVKEMDYYTEKEKKMVTSEITIMKNIYSKVQQSTSSSFIHVVQPLGFFLNEEEDKAFLVLEYCQKGDLRKYIENMKLSGTEISEQKCNQIIGELASTLKQLHSIGIIHSDLKPDNVLLTSEFKVKLADFGIARQLQFGREYITAQGVFIKVQKCYEITVKRNKMKIVP</sequence>
<feature type="domain" description="Protein kinase" evidence="7">
    <location>
        <begin position="16"/>
        <end position="210"/>
    </location>
</feature>
<dbReference type="GO" id="GO:0004674">
    <property type="term" value="F:protein serine/threonine kinase activity"/>
    <property type="evidence" value="ECO:0007669"/>
    <property type="project" value="UniProtKB-KW"/>
</dbReference>
<dbReference type="PROSITE" id="PS50011">
    <property type="entry name" value="PROTEIN_KINASE_DOM"/>
    <property type="match status" value="1"/>
</dbReference>
<proteinExistence type="inferred from homology"/>
<dbReference type="PANTHER" id="PTHR24348:SF22">
    <property type="entry name" value="NON-SPECIFIC SERINE_THREONINE PROTEIN KINASE"/>
    <property type="match status" value="1"/>
</dbReference>
<evidence type="ECO:0000256" key="3">
    <source>
        <dbReference type="ARBA" id="ARBA00022777"/>
    </source>
</evidence>
<dbReference type="Proteomes" id="UP000324800">
    <property type="component" value="Unassembled WGS sequence"/>
</dbReference>
<dbReference type="PANTHER" id="PTHR24348">
    <property type="entry name" value="SERINE/THREONINE-PROTEIN KINASE UNC-51-RELATED"/>
    <property type="match status" value="1"/>
</dbReference>
<evidence type="ECO:0000256" key="6">
    <source>
        <dbReference type="RuleBase" id="RU000304"/>
    </source>
</evidence>
<dbReference type="GO" id="GO:0010506">
    <property type="term" value="P:regulation of autophagy"/>
    <property type="evidence" value="ECO:0007669"/>
    <property type="project" value="InterPro"/>
</dbReference>
<dbReference type="GO" id="GO:0005524">
    <property type="term" value="F:ATP binding"/>
    <property type="evidence" value="ECO:0007669"/>
    <property type="project" value="UniProtKB-UniRule"/>
</dbReference>
<dbReference type="SUPFAM" id="SSF56112">
    <property type="entry name" value="Protein kinase-like (PK-like)"/>
    <property type="match status" value="1"/>
</dbReference>
<gene>
    <name evidence="8" type="ORF">EZS28_012451</name>
</gene>
<evidence type="ECO:0000313" key="8">
    <source>
        <dbReference type="EMBL" id="KAA6392020.1"/>
    </source>
</evidence>
<evidence type="ECO:0000259" key="7">
    <source>
        <dbReference type="PROSITE" id="PS50011"/>
    </source>
</evidence>
<feature type="binding site" evidence="5">
    <location>
        <position position="45"/>
    </location>
    <ligand>
        <name>ATP</name>
        <dbReference type="ChEBI" id="CHEBI:30616"/>
    </ligand>
</feature>
<evidence type="ECO:0000256" key="4">
    <source>
        <dbReference type="ARBA" id="ARBA00022840"/>
    </source>
</evidence>
<evidence type="ECO:0000313" key="9">
    <source>
        <dbReference type="Proteomes" id="UP000324800"/>
    </source>
</evidence>
<keyword evidence="3 8" id="KW-0418">Kinase</keyword>
<dbReference type="PROSITE" id="PS00107">
    <property type="entry name" value="PROTEIN_KINASE_ATP"/>
    <property type="match status" value="1"/>
</dbReference>
<evidence type="ECO:0000256" key="5">
    <source>
        <dbReference type="PROSITE-ProRule" id="PRU10141"/>
    </source>
</evidence>
<dbReference type="InterPro" id="IPR008271">
    <property type="entry name" value="Ser/Thr_kinase_AS"/>
</dbReference>
<dbReference type="InterPro" id="IPR011009">
    <property type="entry name" value="Kinase-like_dom_sf"/>
</dbReference>
<keyword evidence="2 5" id="KW-0547">Nucleotide-binding</keyword>
<reference evidence="8 9" key="1">
    <citation type="submission" date="2019-03" db="EMBL/GenBank/DDBJ databases">
        <title>Single cell metagenomics reveals metabolic interactions within the superorganism composed of flagellate Streblomastix strix and complex community of Bacteroidetes bacteria on its surface.</title>
        <authorList>
            <person name="Treitli S.C."/>
            <person name="Kolisko M."/>
            <person name="Husnik F."/>
            <person name="Keeling P."/>
            <person name="Hampl V."/>
        </authorList>
    </citation>
    <scope>NUCLEOTIDE SEQUENCE [LARGE SCALE GENOMIC DNA]</scope>
    <source>
        <strain evidence="8">ST1C</strain>
    </source>
</reference>
<dbReference type="CDD" id="cd00180">
    <property type="entry name" value="PKc"/>
    <property type="match status" value="1"/>
</dbReference>
<keyword evidence="6" id="KW-0723">Serine/threonine-protein kinase</keyword>
<dbReference type="Pfam" id="PF00069">
    <property type="entry name" value="Pkinase"/>
    <property type="match status" value="1"/>
</dbReference>
<comment type="caution">
    <text evidence="8">The sequence shown here is derived from an EMBL/GenBank/DDBJ whole genome shotgun (WGS) entry which is preliminary data.</text>
</comment>
<dbReference type="GO" id="GO:0016020">
    <property type="term" value="C:membrane"/>
    <property type="evidence" value="ECO:0007669"/>
    <property type="project" value="TreeGrafter"/>
</dbReference>